<evidence type="ECO:0000256" key="3">
    <source>
        <dbReference type="ARBA" id="ARBA00022741"/>
    </source>
</evidence>
<dbReference type="Pfam" id="PF01139">
    <property type="entry name" value="RtcB"/>
    <property type="match status" value="1"/>
</dbReference>
<comment type="catalytic activity">
    <reaction evidence="7">
        <text>a 3'-end 3'-phospho-ribonucleotide-RNA + a 5'-end dephospho-ribonucleoside-RNA + GTP = a ribonucleotidyl-ribonucleotide-RNA + GMP + diphosphate</text>
        <dbReference type="Rhea" id="RHEA:68076"/>
        <dbReference type="Rhea" id="RHEA-COMP:10463"/>
        <dbReference type="Rhea" id="RHEA-COMP:13936"/>
        <dbReference type="Rhea" id="RHEA-COMP:17355"/>
        <dbReference type="ChEBI" id="CHEBI:33019"/>
        <dbReference type="ChEBI" id="CHEBI:37565"/>
        <dbReference type="ChEBI" id="CHEBI:58115"/>
        <dbReference type="ChEBI" id="CHEBI:83062"/>
        <dbReference type="ChEBI" id="CHEBI:138284"/>
        <dbReference type="ChEBI" id="CHEBI:173118"/>
        <dbReference type="EC" id="6.5.1.8"/>
    </reaction>
</comment>
<keyword evidence="3" id="KW-0547">Nucleotide-binding</keyword>
<evidence type="ECO:0000256" key="7">
    <source>
        <dbReference type="ARBA" id="ARBA00047746"/>
    </source>
</evidence>
<dbReference type="InterPro" id="IPR036025">
    <property type="entry name" value="RtcB-like_sf"/>
</dbReference>
<protein>
    <recommendedName>
        <fullName evidence="8">tRNA-splicing ligase RtcB</fullName>
        <ecNumber evidence="8">6.5.1.-</ecNumber>
    </recommendedName>
</protein>
<evidence type="ECO:0000256" key="5">
    <source>
        <dbReference type="ARBA" id="ARBA00023134"/>
    </source>
</evidence>
<keyword evidence="1 8" id="KW-0436">Ligase</keyword>
<dbReference type="EC" id="6.5.1.-" evidence="8"/>
<dbReference type="RefSeq" id="WP_345551917.1">
    <property type="nucleotide sequence ID" value="NZ_BAAAZA010000017.1"/>
</dbReference>
<evidence type="ECO:0000256" key="8">
    <source>
        <dbReference type="RuleBase" id="RU371113"/>
    </source>
</evidence>
<dbReference type="PANTHER" id="PTHR11118">
    <property type="entry name" value="RNA-SPLICING LIGASE RTCB HOMOLOG"/>
    <property type="match status" value="1"/>
</dbReference>
<accession>A0ABP7KLI4</accession>
<keyword evidence="4" id="KW-0692">RNA repair</keyword>
<keyword evidence="2 8" id="KW-0479">Metal-binding</keyword>
<keyword evidence="10" id="KW-1185">Reference proteome</keyword>
<dbReference type="PANTHER" id="PTHR11118:SF1">
    <property type="entry name" value="RNA-SPLICING LIGASE RTCB HOMOLOG"/>
    <property type="match status" value="1"/>
</dbReference>
<dbReference type="EMBL" id="BAAAZA010000017">
    <property type="protein sequence ID" value="GAA3881849.1"/>
    <property type="molecule type" value="Genomic_DNA"/>
</dbReference>
<sequence>MDMSLVPEGPYRFRMDRYGPMRVPGVVFATPDLLPRSAEDRTLEQVANVATLPGVVRASFAMPDMHWGYGFPIGGVAATDVDAGGVVSPGGVGFDISCGVRLLAAGIDREALAPSMRRLMDLLGDTVPRGAGRGGLWKLSGRAQMEKLLVAGAGYAVEQGHGVTRDLERCEDGGALADADPSQVGQRAVDRGLQQVGSLGSGNHFLEVQAVDHVYDAEAARAFGLHTGQVCVMIHCGSRGLGHQVCSDHVRVMDQSLRAFGIRVPDRQLACAPAVSTPGRAYLGAMAAAANYGRANRQLLTEAARRAFATAAQTGLDLVYDVSHNIAKIETHEVDGVARRLCVHRKGATLALPPGHPDLPADLADFGHPVLVPGTMGTASYVMAGVAGNDAFASAAHGAGRVWSRHQALHRVRGEQLRDELASRGIAVRPSSWRGLAEEAPDAYKDVDLVVRAAEGAGLARPVARLVPLGVVKG</sequence>
<organism evidence="9 10">
    <name type="scientific">Streptomyces lannensis</name>
    <dbReference type="NCBI Taxonomy" id="766498"/>
    <lineage>
        <taxon>Bacteria</taxon>
        <taxon>Bacillati</taxon>
        <taxon>Actinomycetota</taxon>
        <taxon>Actinomycetes</taxon>
        <taxon>Kitasatosporales</taxon>
        <taxon>Streptomycetaceae</taxon>
        <taxon>Streptomyces</taxon>
    </lineage>
</organism>
<reference evidence="10" key="1">
    <citation type="journal article" date="2019" name="Int. J. Syst. Evol. Microbiol.">
        <title>The Global Catalogue of Microorganisms (GCM) 10K type strain sequencing project: providing services to taxonomists for standard genome sequencing and annotation.</title>
        <authorList>
            <consortium name="The Broad Institute Genomics Platform"/>
            <consortium name="The Broad Institute Genome Sequencing Center for Infectious Disease"/>
            <person name="Wu L."/>
            <person name="Ma J."/>
        </authorList>
    </citation>
    <scope>NUCLEOTIDE SEQUENCE [LARGE SCALE GENOMIC DNA]</scope>
    <source>
        <strain evidence="10">JCM 16578</strain>
    </source>
</reference>
<evidence type="ECO:0000313" key="10">
    <source>
        <dbReference type="Proteomes" id="UP001501563"/>
    </source>
</evidence>
<evidence type="ECO:0000256" key="2">
    <source>
        <dbReference type="ARBA" id="ARBA00022723"/>
    </source>
</evidence>
<name>A0ABP7KLI4_9ACTN</name>
<evidence type="ECO:0000256" key="1">
    <source>
        <dbReference type="ARBA" id="ARBA00022598"/>
    </source>
</evidence>
<evidence type="ECO:0000256" key="6">
    <source>
        <dbReference type="ARBA" id="ARBA00023211"/>
    </source>
</evidence>
<gene>
    <name evidence="8 9" type="primary">rtcB</name>
    <name evidence="9" type="ORF">GCM10022207_55930</name>
</gene>
<dbReference type="Proteomes" id="UP001501563">
    <property type="component" value="Unassembled WGS sequence"/>
</dbReference>
<evidence type="ECO:0000256" key="4">
    <source>
        <dbReference type="ARBA" id="ARBA00022800"/>
    </source>
</evidence>
<evidence type="ECO:0000313" key="9">
    <source>
        <dbReference type="EMBL" id="GAA3881849.1"/>
    </source>
</evidence>
<keyword evidence="5" id="KW-0342">GTP-binding</keyword>
<comment type="cofactor">
    <cofactor evidence="8">
        <name>Mn(2+)</name>
        <dbReference type="ChEBI" id="CHEBI:29035"/>
    </cofactor>
    <text evidence="8">Binds 2 manganese ions per subunit.</text>
</comment>
<comment type="caution">
    <text evidence="9">The sequence shown here is derived from an EMBL/GenBank/DDBJ whole genome shotgun (WGS) entry which is preliminary data.</text>
</comment>
<comment type="similarity">
    <text evidence="8">Belongs to the RtcB family.</text>
</comment>
<dbReference type="GO" id="GO:0016874">
    <property type="term" value="F:ligase activity"/>
    <property type="evidence" value="ECO:0007669"/>
    <property type="project" value="UniProtKB-KW"/>
</dbReference>
<comment type="subunit">
    <text evidence="8">Monomer.</text>
</comment>
<dbReference type="InterPro" id="IPR001233">
    <property type="entry name" value="RtcB"/>
</dbReference>
<dbReference type="Gene3D" id="3.90.1860.10">
    <property type="entry name" value="tRNA-splicing ligase RtcB"/>
    <property type="match status" value="1"/>
</dbReference>
<dbReference type="SUPFAM" id="SSF103365">
    <property type="entry name" value="Hypothetical protein PH1602"/>
    <property type="match status" value="1"/>
</dbReference>
<proteinExistence type="inferred from homology"/>
<keyword evidence="6 8" id="KW-0464">Manganese</keyword>